<feature type="transmembrane region" description="Helical" evidence="1">
    <location>
        <begin position="283"/>
        <end position="301"/>
    </location>
</feature>
<feature type="non-terminal residue" evidence="3">
    <location>
        <position position="394"/>
    </location>
</feature>
<gene>
    <name evidence="3" type="ORF">X975_26966</name>
</gene>
<keyword evidence="1" id="KW-0812">Transmembrane</keyword>
<dbReference type="OMA" id="NWWINFL"/>
<evidence type="ECO:0000313" key="3">
    <source>
        <dbReference type="EMBL" id="KFM81889.1"/>
    </source>
</evidence>
<proteinExistence type="predicted"/>
<evidence type="ECO:0000313" key="4">
    <source>
        <dbReference type="Proteomes" id="UP000054359"/>
    </source>
</evidence>
<feature type="domain" description="Nose resistant-to-fluoxetine protein N-terminal" evidence="2">
    <location>
        <begin position="84"/>
        <end position="238"/>
    </location>
</feature>
<feature type="transmembrane region" description="Helical" evidence="1">
    <location>
        <begin position="249"/>
        <end position="271"/>
    </location>
</feature>
<evidence type="ECO:0000256" key="1">
    <source>
        <dbReference type="SAM" id="Phobius"/>
    </source>
</evidence>
<dbReference type="SMART" id="SM00703">
    <property type="entry name" value="NRF"/>
    <property type="match status" value="1"/>
</dbReference>
<accession>A0A087UX00</accession>
<dbReference type="OrthoDB" id="6437071at2759"/>
<dbReference type="AlphaFoldDB" id="A0A087UX00"/>
<organism evidence="3 4">
    <name type="scientific">Stegodyphus mimosarum</name>
    <name type="common">African social velvet spider</name>
    <dbReference type="NCBI Taxonomy" id="407821"/>
    <lineage>
        <taxon>Eukaryota</taxon>
        <taxon>Metazoa</taxon>
        <taxon>Ecdysozoa</taxon>
        <taxon>Arthropoda</taxon>
        <taxon>Chelicerata</taxon>
        <taxon>Arachnida</taxon>
        <taxon>Araneae</taxon>
        <taxon>Araneomorphae</taxon>
        <taxon>Entelegynae</taxon>
        <taxon>Eresoidea</taxon>
        <taxon>Eresidae</taxon>
        <taxon>Stegodyphus</taxon>
    </lineage>
</organism>
<dbReference type="PANTHER" id="PTHR11161:SF0">
    <property type="entry name" value="O-ACYLTRANSFERASE LIKE PROTEIN"/>
    <property type="match status" value="1"/>
</dbReference>
<keyword evidence="4" id="KW-1185">Reference proteome</keyword>
<dbReference type="PANTHER" id="PTHR11161">
    <property type="entry name" value="O-ACYLTRANSFERASE"/>
    <property type="match status" value="1"/>
</dbReference>
<dbReference type="STRING" id="407821.A0A087UX00"/>
<feature type="transmembrane region" description="Helical" evidence="1">
    <location>
        <begin position="313"/>
        <end position="332"/>
    </location>
</feature>
<dbReference type="EMBL" id="KK122083">
    <property type="protein sequence ID" value="KFM81889.1"/>
    <property type="molecule type" value="Genomic_DNA"/>
</dbReference>
<dbReference type="InterPro" id="IPR052728">
    <property type="entry name" value="O2_lipid_transport_reg"/>
</dbReference>
<keyword evidence="1" id="KW-1133">Transmembrane helix</keyword>
<dbReference type="Proteomes" id="UP000054359">
    <property type="component" value="Unassembled WGS sequence"/>
</dbReference>
<dbReference type="InterPro" id="IPR006621">
    <property type="entry name" value="Nose-resist-to-fluoxetine_N"/>
</dbReference>
<sequence length="394" mass="44493">MNGVRVLMDCKIRKRMFLFSGLFFITVLHFSMGNVIPNSSQELTDAHVLERWKKIDDGSNKILQYVVKTAMPYVVRYANELKLSPKCMNHGMLLLTGLRKAQPWAFRFLDSSGKIIDGMLTGTITNFGSYDECVDTRVKNNHGEVLMNGQYCSIKFRPPLPSTSRNLKLGEVPYILRNISQKGTIISEFAKHATVFKIFPMQLGICVPSGCEVDDVEKLAKLVSDLIYFDSSVSRCQMKREFKLNTAEIISILLCSIFGSLVFVGTFMDIYSSKMKVIFTNRGAQVLMAFSFLGNVAKLLQTDNNSGTLGSLHGIRFLTIAWILLTHTYFLLDFSSLEGLIKIEDFGKSFAFQSIVNGTYAVETFFFMGGLLLSYTLVSKNRRTINIGYYILHR</sequence>
<evidence type="ECO:0000259" key="2">
    <source>
        <dbReference type="SMART" id="SM00703"/>
    </source>
</evidence>
<protein>
    <submittedName>
        <fullName evidence="3">Nose resistant to fluoxetine protein 6</fullName>
    </submittedName>
</protein>
<name>A0A087UX00_STEMI</name>
<dbReference type="Pfam" id="PF20146">
    <property type="entry name" value="NRF"/>
    <property type="match status" value="1"/>
</dbReference>
<keyword evidence="1" id="KW-0472">Membrane</keyword>
<reference evidence="3 4" key="1">
    <citation type="submission" date="2013-11" db="EMBL/GenBank/DDBJ databases">
        <title>Genome sequencing of Stegodyphus mimosarum.</title>
        <authorList>
            <person name="Bechsgaard J."/>
        </authorList>
    </citation>
    <scope>NUCLEOTIDE SEQUENCE [LARGE SCALE GENOMIC DNA]</scope>
</reference>